<dbReference type="SUPFAM" id="SSF56436">
    <property type="entry name" value="C-type lectin-like"/>
    <property type="match status" value="1"/>
</dbReference>
<dbReference type="Proteomes" id="UP000494163">
    <property type="component" value="Chromosome 2L"/>
</dbReference>
<dbReference type="PANTHER" id="PTHR22801">
    <property type="entry name" value="LITHOSTATHINE"/>
    <property type="match status" value="1"/>
</dbReference>
<dbReference type="InterPro" id="IPR016187">
    <property type="entry name" value="CTDL_fold"/>
</dbReference>
<dbReference type="OrthoDB" id="7357196at2759"/>
<dbReference type="SMART" id="SM00034">
    <property type="entry name" value="CLECT"/>
    <property type="match status" value="1"/>
</dbReference>
<keyword evidence="3" id="KW-1185">Reference proteome</keyword>
<dbReference type="OMA" id="FNDSWRS"/>
<evidence type="ECO:0000313" key="2">
    <source>
        <dbReference type="EMBL" id="ALC40343.1"/>
    </source>
</evidence>
<dbReference type="InterPro" id="IPR050801">
    <property type="entry name" value="Ca-Dep_Lectins_ImmuneDev"/>
</dbReference>
<dbReference type="EMBL" id="CP012523">
    <property type="protein sequence ID" value="ALC40343.1"/>
    <property type="molecule type" value="Genomic_DNA"/>
</dbReference>
<dbReference type="InterPro" id="IPR016186">
    <property type="entry name" value="C-type_lectin-like/link_sf"/>
</dbReference>
<reference evidence="2 3" key="1">
    <citation type="submission" date="2015-08" db="EMBL/GenBank/DDBJ databases">
        <title>Ancestral chromatin configuration constrains chromatin evolution on differentiating sex chromosomes in Drosophila.</title>
        <authorList>
            <person name="Zhou Q."/>
            <person name="Bachtrog D."/>
        </authorList>
    </citation>
    <scope>NUCLEOTIDE SEQUENCE [LARGE SCALE GENOMIC DNA]</scope>
    <source>
        <tissue evidence="2">Whole larvae</tissue>
    </source>
</reference>
<dbReference type="CDD" id="cd00037">
    <property type="entry name" value="CLECT"/>
    <property type="match status" value="1"/>
</dbReference>
<dbReference type="STRING" id="30019.A0A0M3QUA9"/>
<dbReference type="PANTHER" id="PTHR22801:SF63">
    <property type="entry name" value="C-TYPE LECTIN DOMAIN-CONTAINING PROTEIN"/>
    <property type="match status" value="1"/>
</dbReference>
<accession>A0A0M3QUA9</accession>
<dbReference type="AlphaFoldDB" id="A0A0M3QUA9"/>
<dbReference type="InterPro" id="IPR001304">
    <property type="entry name" value="C-type_lectin-like"/>
</dbReference>
<evidence type="ECO:0000313" key="3">
    <source>
        <dbReference type="Proteomes" id="UP000494163"/>
    </source>
</evidence>
<name>A0A0M3QUA9_DROBS</name>
<sequence length="146" mass="16959">MDMHSAACPKKFKKVAGSCLRLFPNKANFFNAYRKCDKLNATLLLHKTEKQQEQITKFLIDNGFKLGKPYEDEIWIGIAALNTKAEFVSEHDQKTMKYMPWLPGEPNNRDGNEECVVYTNRMVYGYNDVDCNLKHKFVCEINKLNN</sequence>
<dbReference type="PROSITE" id="PS50041">
    <property type="entry name" value="C_TYPE_LECTIN_2"/>
    <property type="match status" value="1"/>
</dbReference>
<feature type="domain" description="C-type lectin" evidence="1">
    <location>
        <begin position="15"/>
        <end position="140"/>
    </location>
</feature>
<proteinExistence type="predicted"/>
<dbReference type="Gene3D" id="3.10.100.10">
    <property type="entry name" value="Mannose-Binding Protein A, subunit A"/>
    <property type="match status" value="1"/>
</dbReference>
<organism evidence="2 3">
    <name type="scientific">Drosophila busckii</name>
    <name type="common">Fruit fly</name>
    <dbReference type="NCBI Taxonomy" id="30019"/>
    <lineage>
        <taxon>Eukaryota</taxon>
        <taxon>Metazoa</taxon>
        <taxon>Ecdysozoa</taxon>
        <taxon>Arthropoda</taxon>
        <taxon>Hexapoda</taxon>
        <taxon>Insecta</taxon>
        <taxon>Pterygota</taxon>
        <taxon>Neoptera</taxon>
        <taxon>Endopterygota</taxon>
        <taxon>Diptera</taxon>
        <taxon>Brachycera</taxon>
        <taxon>Muscomorpha</taxon>
        <taxon>Ephydroidea</taxon>
        <taxon>Drosophilidae</taxon>
        <taxon>Drosophila</taxon>
    </lineage>
</organism>
<protein>
    <submittedName>
        <fullName evidence="2">Maker609</fullName>
    </submittedName>
</protein>
<dbReference type="Pfam" id="PF00059">
    <property type="entry name" value="Lectin_C"/>
    <property type="match status" value="1"/>
</dbReference>
<evidence type="ECO:0000259" key="1">
    <source>
        <dbReference type="PROSITE" id="PS50041"/>
    </source>
</evidence>
<dbReference type="SMR" id="A0A0M3QUA9"/>
<gene>
    <name evidence="2" type="ORF">Dbus_chr2Lg2428</name>
</gene>